<dbReference type="InterPro" id="IPR039537">
    <property type="entry name" value="Retrotran_Ty1/copia-like"/>
</dbReference>
<dbReference type="EnsemblPlants" id="Pp3c2_30550V3.1">
    <property type="protein sequence ID" value="Pp3c2_30550V3.1"/>
    <property type="gene ID" value="Pp3c2_30550"/>
</dbReference>
<dbReference type="GO" id="GO:0004519">
    <property type="term" value="F:endonuclease activity"/>
    <property type="evidence" value="ECO:0007669"/>
    <property type="project" value="UniProtKB-KW"/>
</dbReference>
<evidence type="ECO:0000256" key="5">
    <source>
        <dbReference type="ARBA" id="ARBA00022842"/>
    </source>
</evidence>
<dbReference type="InParanoid" id="A0A2K1L3N9"/>
<evidence type="ECO:0000256" key="4">
    <source>
        <dbReference type="ARBA" id="ARBA00022801"/>
    </source>
</evidence>
<dbReference type="AlphaFoldDB" id="A0A2K1L3N9"/>
<feature type="domain" description="Integrase catalytic" evidence="11">
    <location>
        <begin position="1"/>
        <end position="141"/>
    </location>
</feature>
<keyword evidence="8" id="KW-0808">Transferase</keyword>
<keyword evidence="6" id="KW-0229">DNA integration</keyword>
<dbReference type="Proteomes" id="UP000006727">
    <property type="component" value="Chromosome 2"/>
</dbReference>
<evidence type="ECO:0000256" key="6">
    <source>
        <dbReference type="ARBA" id="ARBA00022908"/>
    </source>
</evidence>
<dbReference type="GO" id="GO:0003676">
    <property type="term" value="F:nucleic acid binding"/>
    <property type="evidence" value="ECO:0007669"/>
    <property type="project" value="InterPro"/>
</dbReference>
<dbReference type="GO" id="GO:0015074">
    <property type="term" value="P:DNA integration"/>
    <property type="evidence" value="ECO:0007669"/>
    <property type="project" value="UniProtKB-KW"/>
</dbReference>
<keyword evidence="1" id="KW-0540">Nuclease</keyword>
<dbReference type="STRING" id="3218.A0A2K1L3N9"/>
<evidence type="ECO:0000313" key="13">
    <source>
        <dbReference type="EnsemblPlants" id="Pp3c2_30550V3.1"/>
    </source>
</evidence>
<keyword evidence="8" id="KW-0239">DNA-directed DNA polymerase</keyword>
<keyword evidence="7" id="KW-0695">RNA-directed DNA polymerase</keyword>
<evidence type="ECO:0000313" key="14">
    <source>
        <dbReference type="Proteomes" id="UP000006727"/>
    </source>
</evidence>
<keyword evidence="14" id="KW-1185">Reference proteome</keyword>
<dbReference type="InterPro" id="IPR001584">
    <property type="entry name" value="Integrase_cat-core"/>
</dbReference>
<evidence type="ECO:0000256" key="10">
    <source>
        <dbReference type="SAM" id="MobiDB-lite"/>
    </source>
</evidence>
<sequence length="220" mass="25160">MWPFSSTIASWKSWIYFLTSKSNTLAKFKIFHSMLKRQTSQKLLQLQSDRGGKFLSQEFNNYLITHGIIRELTIARTSQQNGVIKRKNWTMLNKLRFMLNGGRIPTFLWVEAVQTMVKLINYTPTRTNPHTTPEEMFTGLKFDLSRIRVFGCIAHIHQGGNDKLASRSTVGAYLGTDVESKAYRVWVPSMHQMTSISIASPQQCSPNSSSHFTDPTPNRP</sequence>
<evidence type="ECO:0000256" key="9">
    <source>
        <dbReference type="ARBA" id="ARBA00023172"/>
    </source>
</evidence>
<dbReference type="PANTHER" id="PTHR42648:SF11">
    <property type="entry name" value="TRANSPOSON TY4-P GAG-POL POLYPROTEIN"/>
    <property type="match status" value="1"/>
</dbReference>
<evidence type="ECO:0000259" key="11">
    <source>
        <dbReference type="PROSITE" id="PS50994"/>
    </source>
</evidence>
<dbReference type="EMBL" id="ABEU02000002">
    <property type="protein sequence ID" value="PNR60645.1"/>
    <property type="molecule type" value="Genomic_DNA"/>
</dbReference>
<dbReference type="Pfam" id="PF25597">
    <property type="entry name" value="SH3_retrovirus"/>
    <property type="match status" value="1"/>
</dbReference>
<dbReference type="GO" id="GO:0003887">
    <property type="term" value="F:DNA-directed DNA polymerase activity"/>
    <property type="evidence" value="ECO:0007669"/>
    <property type="project" value="UniProtKB-KW"/>
</dbReference>
<evidence type="ECO:0000256" key="7">
    <source>
        <dbReference type="ARBA" id="ARBA00022918"/>
    </source>
</evidence>
<proteinExistence type="predicted"/>
<feature type="region of interest" description="Disordered" evidence="10">
    <location>
        <begin position="199"/>
        <end position="220"/>
    </location>
</feature>
<dbReference type="Gramene" id="Pp3c2_30550V3.1">
    <property type="protein sequence ID" value="Pp3c2_30550V3.1"/>
    <property type="gene ID" value="Pp3c2_30550"/>
</dbReference>
<evidence type="ECO:0000256" key="8">
    <source>
        <dbReference type="ARBA" id="ARBA00022932"/>
    </source>
</evidence>
<name>A0A2K1L3N9_PHYPA</name>
<dbReference type="InterPro" id="IPR036397">
    <property type="entry name" value="RNaseH_sf"/>
</dbReference>
<evidence type="ECO:0000256" key="3">
    <source>
        <dbReference type="ARBA" id="ARBA00022759"/>
    </source>
</evidence>
<keyword evidence="4" id="KW-0378">Hydrolase</keyword>
<dbReference type="GO" id="GO:0006310">
    <property type="term" value="P:DNA recombination"/>
    <property type="evidence" value="ECO:0007669"/>
    <property type="project" value="UniProtKB-KW"/>
</dbReference>
<dbReference type="GO" id="GO:0003964">
    <property type="term" value="F:RNA-directed DNA polymerase activity"/>
    <property type="evidence" value="ECO:0007669"/>
    <property type="project" value="UniProtKB-KW"/>
</dbReference>
<dbReference type="Gene3D" id="3.30.420.10">
    <property type="entry name" value="Ribonuclease H-like superfamily/Ribonuclease H"/>
    <property type="match status" value="1"/>
</dbReference>
<evidence type="ECO:0000256" key="1">
    <source>
        <dbReference type="ARBA" id="ARBA00022722"/>
    </source>
</evidence>
<protein>
    <recommendedName>
        <fullName evidence="11">Integrase catalytic domain-containing protein</fullName>
    </recommendedName>
</protein>
<dbReference type="PANTHER" id="PTHR42648">
    <property type="entry name" value="TRANSPOSASE, PUTATIVE-RELATED"/>
    <property type="match status" value="1"/>
</dbReference>
<dbReference type="PROSITE" id="PS50994">
    <property type="entry name" value="INTEGRASE"/>
    <property type="match status" value="1"/>
</dbReference>
<gene>
    <name evidence="12" type="ORF">PHYPA_003438</name>
</gene>
<organism evidence="12">
    <name type="scientific">Physcomitrium patens</name>
    <name type="common">Spreading-leaved earth moss</name>
    <name type="synonym">Physcomitrella patens</name>
    <dbReference type="NCBI Taxonomy" id="3218"/>
    <lineage>
        <taxon>Eukaryota</taxon>
        <taxon>Viridiplantae</taxon>
        <taxon>Streptophyta</taxon>
        <taxon>Embryophyta</taxon>
        <taxon>Bryophyta</taxon>
        <taxon>Bryophytina</taxon>
        <taxon>Bryopsida</taxon>
        <taxon>Funariidae</taxon>
        <taxon>Funariales</taxon>
        <taxon>Funariaceae</taxon>
        <taxon>Physcomitrium</taxon>
    </lineage>
</organism>
<dbReference type="GO" id="GO:0046872">
    <property type="term" value="F:metal ion binding"/>
    <property type="evidence" value="ECO:0007669"/>
    <property type="project" value="UniProtKB-KW"/>
</dbReference>
<dbReference type="SUPFAM" id="SSF53098">
    <property type="entry name" value="Ribonuclease H-like"/>
    <property type="match status" value="1"/>
</dbReference>
<dbReference type="InterPro" id="IPR057670">
    <property type="entry name" value="SH3_retrovirus"/>
</dbReference>
<reference evidence="12 14" key="1">
    <citation type="journal article" date="2008" name="Science">
        <title>The Physcomitrella genome reveals evolutionary insights into the conquest of land by plants.</title>
        <authorList>
            <person name="Rensing S."/>
            <person name="Lang D."/>
            <person name="Zimmer A."/>
            <person name="Terry A."/>
            <person name="Salamov A."/>
            <person name="Shapiro H."/>
            <person name="Nishiyama T."/>
            <person name="Perroud P.-F."/>
            <person name="Lindquist E."/>
            <person name="Kamisugi Y."/>
            <person name="Tanahashi T."/>
            <person name="Sakakibara K."/>
            <person name="Fujita T."/>
            <person name="Oishi K."/>
            <person name="Shin-I T."/>
            <person name="Kuroki Y."/>
            <person name="Toyoda A."/>
            <person name="Suzuki Y."/>
            <person name="Hashimoto A."/>
            <person name="Yamaguchi K."/>
            <person name="Sugano A."/>
            <person name="Kohara Y."/>
            <person name="Fujiyama A."/>
            <person name="Anterola A."/>
            <person name="Aoki S."/>
            <person name="Ashton N."/>
            <person name="Barbazuk W.B."/>
            <person name="Barker E."/>
            <person name="Bennetzen J."/>
            <person name="Bezanilla M."/>
            <person name="Blankenship R."/>
            <person name="Cho S.H."/>
            <person name="Dutcher S."/>
            <person name="Estelle M."/>
            <person name="Fawcett J.A."/>
            <person name="Gundlach H."/>
            <person name="Hanada K."/>
            <person name="Heyl A."/>
            <person name="Hicks K.A."/>
            <person name="Hugh J."/>
            <person name="Lohr M."/>
            <person name="Mayer K."/>
            <person name="Melkozernov A."/>
            <person name="Murata T."/>
            <person name="Nelson D."/>
            <person name="Pils B."/>
            <person name="Prigge M."/>
            <person name="Reiss B."/>
            <person name="Renner T."/>
            <person name="Rombauts S."/>
            <person name="Rushton P."/>
            <person name="Sanderfoot A."/>
            <person name="Schween G."/>
            <person name="Shiu S.-H."/>
            <person name="Stueber K."/>
            <person name="Theodoulou F.L."/>
            <person name="Tu H."/>
            <person name="Van de Peer Y."/>
            <person name="Verrier P.J."/>
            <person name="Waters E."/>
            <person name="Wood A."/>
            <person name="Yang L."/>
            <person name="Cove D."/>
            <person name="Cuming A."/>
            <person name="Hasebe M."/>
            <person name="Lucas S."/>
            <person name="Mishler D.B."/>
            <person name="Reski R."/>
            <person name="Grigoriev I."/>
            <person name="Quatrano R.S."/>
            <person name="Boore J.L."/>
        </authorList>
    </citation>
    <scope>NUCLEOTIDE SEQUENCE [LARGE SCALE GENOMIC DNA]</scope>
    <source>
        <strain evidence="13 14">cv. Gransden 2004</strain>
    </source>
</reference>
<keyword evidence="8" id="KW-0548">Nucleotidyltransferase</keyword>
<keyword evidence="2" id="KW-0479">Metal-binding</keyword>
<keyword evidence="5" id="KW-0460">Magnesium</keyword>
<reference evidence="13" key="3">
    <citation type="submission" date="2020-12" db="UniProtKB">
        <authorList>
            <consortium name="EnsemblPlants"/>
        </authorList>
    </citation>
    <scope>IDENTIFICATION</scope>
</reference>
<accession>A0A2K1L3N9</accession>
<keyword evidence="9" id="KW-0233">DNA recombination</keyword>
<keyword evidence="3" id="KW-0255">Endonuclease</keyword>
<dbReference type="InterPro" id="IPR012337">
    <property type="entry name" value="RNaseH-like_sf"/>
</dbReference>
<reference evidence="12 14" key="2">
    <citation type="journal article" date="2018" name="Plant J.">
        <title>The Physcomitrella patens chromosome-scale assembly reveals moss genome structure and evolution.</title>
        <authorList>
            <person name="Lang D."/>
            <person name="Ullrich K.K."/>
            <person name="Murat F."/>
            <person name="Fuchs J."/>
            <person name="Jenkins J."/>
            <person name="Haas F.B."/>
            <person name="Piednoel M."/>
            <person name="Gundlach H."/>
            <person name="Van Bel M."/>
            <person name="Meyberg R."/>
            <person name="Vives C."/>
            <person name="Morata J."/>
            <person name="Symeonidi A."/>
            <person name="Hiss M."/>
            <person name="Muchero W."/>
            <person name="Kamisugi Y."/>
            <person name="Saleh O."/>
            <person name="Blanc G."/>
            <person name="Decker E.L."/>
            <person name="van Gessel N."/>
            <person name="Grimwood J."/>
            <person name="Hayes R.D."/>
            <person name="Graham S.W."/>
            <person name="Gunter L.E."/>
            <person name="McDaniel S.F."/>
            <person name="Hoernstein S.N.W."/>
            <person name="Larsson A."/>
            <person name="Li F.W."/>
            <person name="Perroud P.F."/>
            <person name="Phillips J."/>
            <person name="Ranjan P."/>
            <person name="Rokshar D.S."/>
            <person name="Rothfels C.J."/>
            <person name="Schneider L."/>
            <person name="Shu S."/>
            <person name="Stevenson D.W."/>
            <person name="Thummler F."/>
            <person name="Tillich M."/>
            <person name="Villarreal Aguilar J.C."/>
            <person name="Widiez T."/>
            <person name="Wong G.K."/>
            <person name="Wymore A."/>
            <person name="Zhang Y."/>
            <person name="Zimmer A.D."/>
            <person name="Quatrano R.S."/>
            <person name="Mayer K.F.X."/>
            <person name="Goodstein D."/>
            <person name="Casacuberta J.M."/>
            <person name="Vandepoele K."/>
            <person name="Reski R."/>
            <person name="Cuming A.C."/>
            <person name="Tuskan G.A."/>
            <person name="Maumus F."/>
            <person name="Salse J."/>
            <person name="Schmutz J."/>
            <person name="Rensing S.A."/>
        </authorList>
    </citation>
    <scope>NUCLEOTIDE SEQUENCE [LARGE SCALE GENOMIC DNA]</scope>
    <source>
        <strain evidence="13 14">cv. Gransden 2004</strain>
    </source>
</reference>
<evidence type="ECO:0000256" key="2">
    <source>
        <dbReference type="ARBA" id="ARBA00022723"/>
    </source>
</evidence>
<evidence type="ECO:0000313" key="12">
    <source>
        <dbReference type="EMBL" id="PNR60645.1"/>
    </source>
</evidence>
<dbReference type="GO" id="GO:0016787">
    <property type="term" value="F:hydrolase activity"/>
    <property type="evidence" value="ECO:0007669"/>
    <property type="project" value="UniProtKB-KW"/>
</dbReference>